<dbReference type="Pfam" id="PF20083">
    <property type="entry name" value="DUF6477"/>
    <property type="match status" value="1"/>
</dbReference>
<name>A0A238LCT3_9RHOB</name>
<keyword evidence="2" id="KW-1185">Reference proteome</keyword>
<proteinExistence type="predicted"/>
<protein>
    <submittedName>
        <fullName evidence="1">Uncharacterized protein</fullName>
    </submittedName>
</protein>
<organism evidence="1 2">
    <name type="scientific">Flavimaricola marinus</name>
    <dbReference type="NCBI Taxonomy" id="1819565"/>
    <lineage>
        <taxon>Bacteria</taxon>
        <taxon>Pseudomonadati</taxon>
        <taxon>Pseudomonadota</taxon>
        <taxon>Alphaproteobacteria</taxon>
        <taxon>Rhodobacterales</taxon>
        <taxon>Paracoccaceae</taxon>
        <taxon>Flavimaricola</taxon>
    </lineage>
</organism>
<sequence length="101" mass="11164">MQDLPSMIASLSRPSLLVGAARFGVDEYERNRCLPRLLHMAAAPKPGQAILKLLEIKADLNDKRKAKMADYAIARHVEVLIALMGEARVLRMTSAPLRVVT</sequence>
<dbReference type="InterPro" id="IPR045516">
    <property type="entry name" value="DUF6477"/>
</dbReference>
<evidence type="ECO:0000313" key="2">
    <source>
        <dbReference type="Proteomes" id="UP000201613"/>
    </source>
</evidence>
<reference evidence="2" key="1">
    <citation type="submission" date="2017-05" db="EMBL/GenBank/DDBJ databases">
        <authorList>
            <person name="Rodrigo-Torres L."/>
            <person name="Arahal R. D."/>
            <person name="Lucena T."/>
        </authorList>
    </citation>
    <scope>NUCLEOTIDE SEQUENCE [LARGE SCALE GENOMIC DNA]</scope>
    <source>
        <strain evidence="2">CECT 8899</strain>
    </source>
</reference>
<dbReference type="EMBL" id="FXZK01000002">
    <property type="protein sequence ID" value="SMY07363.1"/>
    <property type="molecule type" value="Genomic_DNA"/>
</dbReference>
<evidence type="ECO:0000313" key="1">
    <source>
        <dbReference type="EMBL" id="SMY07363.1"/>
    </source>
</evidence>
<gene>
    <name evidence="1" type="ORF">LOM8899_01498</name>
</gene>
<dbReference type="AlphaFoldDB" id="A0A238LCT3"/>
<dbReference type="Proteomes" id="UP000201613">
    <property type="component" value="Unassembled WGS sequence"/>
</dbReference>
<dbReference type="RefSeq" id="WP_093991570.1">
    <property type="nucleotide sequence ID" value="NZ_FXZK01000002.1"/>
</dbReference>
<dbReference type="OrthoDB" id="7875218at2"/>
<accession>A0A238LCT3</accession>